<dbReference type="Proteomes" id="UP000277326">
    <property type="component" value="Unassembled WGS sequence"/>
</dbReference>
<dbReference type="RefSeq" id="WP_206749978.1">
    <property type="nucleotide sequence ID" value="NZ_REFS01000002.1"/>
</dbReference>
<organism evidence="1 2">
    <name type="scientific">Haloplanus aerogenes</name>
    <dbReference type="NCBI Taxonomy" id="660522"/>
    <lineage>
        <taxon>Archaea</taxon>
        <taxon>Methanobacteriati</taxon>
        <taxon>Methanobacteriota</taxon>
        <taxon>Stenosarchaea group</taxon>
        <taxon>Halobacteria</taxon>
        <taxon>Halobacteriales</taxon>
        <taxon>Haloferacaceae</taxon>
        <taxon>Haloplanus</taxon>
    </lineage>
</organism>
<feature type="non-terminal residue" evidence="1">
    <location>
        <position position="1"/>
    </location>
</feature>
<evidence type="ECO:0000313" key="1">
    <source>
        <dbReference type="EMBL" id="RMB23561.1"/>
    </source>
</evidence>
<gene>
    <name evidence="1" type="ORF">ATH50_0774</name>
</gene>
<dbReference type="Gene3D" id="2.60.120.200">
    <property type="match status" value="1"/>
</dbReference>
<evidence type="ECO:0000313" key="2">
    <source>
        <dbReference type="Proteomes" id="UP000277326"/>
    </source>
</evidence>
<proteinExistence type="predicted"/>
<sequence length="102" mass="10862">GDLILATTPENGYALQWDNDGDGFIESSTNIDSTMYPAELRLTKSGSEFTGEYSIDGGATWTTVDTVSIPDAQATQDVGVFVRGSYSTDTKGTVEFSGFDLS</sequence>
<accession>A0A3M0DNP3</accession>
<comment type="caution">
    <text evidence="1">The sequence shown here is derived from an EMBL/GenBank/DDBJ whole genome shotgun (WGS) entry which is preliminary data.</text>
</comment>
<name>A0A3M0DNP3_9EURY</name>
<reference evidence="1 2" key="1">
    <citation type="journal article" date="2015" name="Stand. Genomic Sci.">
        <title>Genomic Encyclopedia of Bacterial and Archaeal Type Strains, Phase III: the genomes of soil and plant-associated and newly described type strains.</title>
        <authorList>
            <person name="Whitman W.B."/>
            <person name="Woyke T."/>
            <person name="Klenk H.P."/>
            <person name="Zhou Y."/>
            <person name="Lilburn T.G."/>
            <person name="Beck B.J."/>
            <person name="De Vos P."/>
            <person name="Vandamme P."/>
            <person name="Eisen J.A."/>
            <person name="Garrity G."/>
            <person name="Hugenholtz P."/>
            <person name="Kyrpides N.C."/>
        </authorList>
    </citation>
    <scope>NUCLEOTIDE SEQUENCE [LARGE SCALE GENOMIC DNA]</scope>
    <source>
        <strain evidence="1 2">CGMCC 1.10124</strain>
    </source>
</reference>
<protein>
    <submittedName>
        <fullName evidence="1">Uncharacterized protein</fullName>
    </submittedName>
</protein>
<dbReference type="AlphaFoldDB" id="A0A3M0DNP3"/>
<dbReference type="EMBL" id="REFS01000002">
    <property type="protein sequence ID" value="RMB23561.1"/>
    <property type="molecule type" value="Genomic_DNA"/>
</dbReference>